<dbReference type="SUPFAM" id="SSF50044">
    <property type="entry name" value="SH3-domain"/>
    <property type="match status" value="2"/>
</dbReference>
<feature type="domain" description="SH3" evidence="11">
    <location>
        <begin position="588"/>
        <end position="647"/>
    </location>
</feature>
<dbReference type="Pfam" id="PF00611">
    <property type="entry name" value="FCH"/>
    <property type="match status" value="1"/>
</dbReference>
<keyword evidence="1 8" id="KW-0728">SH3 domain</keyword>
<dbReference type="CDD" id="cd11912">
    <property type="entry name" value="SH3_Bzz1_1"/>
    <property type="match status" value="1"/>
</dbReference>
<dbReference type="PROSITE" id="PS51741">
    <property type="entry name" value="F_BAR"/>
    <property type="match status" value="1"/>
</dbReference>
<dbReference type="GO" id="GO:0030833">
    <property type="term" value="P:regulation of actin filament polymerization"/>
    <property type="evidence" value="ECO:0007669"/>
    <property type="project" value="TreeGrafter"/>
</dbReference>
<dbReference type="SUPFAM" id="SSF57889">
    <property type="entry name" value="Cysteine-rich domain"/>
    <property type="match status" value="1"/>
</dbReference>
<evidence type="ECO:0000256" key="10">
    <source>
        <dbReference type="SAM" id="MobiDB-lite"/>
    </source>
</evidence>
<dbReference type="SMART" id="SM00109">
    <property type="entry name" value="C1"/>
    <property type="match status" value="1"/>
</dbReference>
<comment type="similarity">
    <text evidence="6">Belongs to the BZZ1 family.</text>
</comment>
<keyword evidence="15" id="KW-1185">Reference proteome</keyword>
<evidence type="ECO:0000256" key="8">
    <source>
        <dbReference type="PROSITE-ProRule" id="PRU00192"/>
    </source>
</evidence>
<dbReference type="Pfam" id="PF00018">
    <property type="entry name" value="SH3_1"/>
    <property type="match status" value="1"/>
</dbReference>
<dbReference type="Pfam" id="PF00130">
    <property type="entry name" value="C1_1"/>
    <property type="match status" value="1"/>
</dbReference>
<feature type="domain" description="Phorbol-ester/DAG-type" evidence="12">
    <location>
        <begin position="413"/>
        <end position="463"/>
    </location>
</feature>
<feature type="region of interest" description="Disordered" evidence="10">
    <location>
        <begin position="342"/>
        <end position="366"/>
    </location>
</feature>
<evidence type="ECO:0000313" key="15">
    <source>
        <dbReference type="Proteomes" id="UP000024837"/>
    </source>
</evidence>
<dbReference type="Pfam" id="PF14604">
    <property type="entry name" value="SH3_9"/>
    <property type="match status" value="1"/>
</dbReference>
<evidence type="ECO:0000256" key="9">
    <source>
        <dbReference type="PROSITE-ProRule" id="PRU01077"/>
    </source>
</evidence>
<dbReference type="OrthoDB" id="8783038at2759"/>
<dbReference type="SMART" id="SM00055">
    <property type="entry name" value="FCH"/>
    <property type="match status" value="1"/>
</dbReference>
<dbReference type="SMART" id="SM00326">
    <property type="entry name" value="SH3"/>
    <property type="match status" value="2"/>
</dbReference>
<dbReference type="InterPro" id="IPR027267">
    <property type="entry name" value="AH/BAR_dom_sf"/>
</dbReference>
<accession>W7IBX9</accession>
<evidence type="ECO:0000256" key="3">
    <source>
        <dbReference type="ARBA" id="ARBA00022833"/>
    </source>
</evidence>
<gene>
    <name evidence="14" type="ORF">DRE_04067</name>
</gene>
<dbReference type="InterPro" id="IPR036028">
    <property type="entry name" value="SH3-like_dom_sf"/>
</dbReference>
<dbReference type="InterPro" id="IPR031160">
    <property type="entry name" value="F_BAR_dom"/>
</dbReference>
<keyword evidence="2" id="KW-0479">Metal-binding</keyword>
<sequence length="740" mass="81610">MEEAPPNFGAELKDAFKPVNTWVASSISWMSDVEEFFRERSLIEKEYSSKLAQLAKRYFEKKAKKTASLSVGDTPLMTPGSLESASMTTWNSLITTTEIVSQEHDKLANDMVSKCADTLKVLSSRYDAFRIQHERFEKRLTSERDAQYSELRKSKAAYDSTCKELETKRVKVDKAFDHGRPKAQKSYDTQMVEMHNVKNTYLISLSVTNAWKEKYYHSDIPDVLVSLQDLNETRVQAMNTVWKLSSTMESDSLIRCSDHMKALAAEIDRNLPHLDSLMFIAHNQPQNGWQEPPDFFFEPSPIWHDTDEIVVDTMAKVWLQNKIAKSQTGLYSLRQEVEKRQKDVESMRMKREKARGSSEAAGGRTTTEEMDILRNLLSGQEELASVDSKRVALEVEVDTVRQACGDIDKNAHTHKFKATSFKLPTSCDLCKDRIWGLSSKGMTCKDCGFNCHVNCEMKVAANCPGPLDKTAKKALKDVRKSSAAGMSIDRLSELPSANGSSHGLGLNRSNTVTSVSTISTTTANTSTASAATPTLVSPLERAGTVKAATNNPAPTPVATSSPKPPTRRVLAPPPTKYIAELPAGDVKPSGPKAKMLYGYTATNDGEISVGEGKEIVVVEPDVGGWTKVRNGMAEGLVPSAYIEMSSGSASTSTPVELDSRRISVISGEKKKGPVVAPKRGAKKLVHVQAVYDYKARTGDEFDMAEGDKFVLIADDDGNGWAEVEKNGVKKMVPANYIERV</sequence>
<dbReference type="PANTHER" id="PTHR15735:SF21">
    <property type="entry name" value="PROTEIN NERVOUS WRECK"/>
    <property type="match status" value="1"/>
</dbReference>
<feature type="compositionally biased region" description="Low complexity" evidence="10">
    <location>
        <begin position="547"/>
        <end position="559"/>
    </location>
</feature>
<evidence type="ECO:0000259" key="13">
    <source>
        <dbReference type="PROSITE" id="PS51741"/>
    </source>
</evidence>
<dbReference type="InterPro" id="IPR001452">
    <property type="entry name" value="SH3_domain"/>
</dbReference>
<dbReference type="InterPro" id="IPR001060">
    <property type="entry name" value="FCH_dom"/>
</dbReference>
<proteinExistence type="inferred from homology"/>
<reference evidence="14 15" key="1">
    <citation type="submission" date="2013-05" db="EMBL/GenBank/DDBJ databases">
        <title>Drechslerella stenobrocha genome reveals carnivorous origination and mechanical trapping mechanism of predatory fungi.</title>
        <authorList>
            <person name="Liu X."/>
            <person name="Zhang W."/>
            <person name="Liu K."/>
        </authorList>
    </citation>
    <scope>NUCLEOTIDE SEQUENCE [LARGE SCALE GENOMIC DNA]</scope>
    <source>
        <strain evidence="14 15">248</strain>
    </source>
</reference>
<dbReference type="AlphaFoldDB" id="W7IBX9"/>
<dbReference type="CDD" id="cd20824">
    <property type="entry name" value="C1_SpBZZ1-like"/>
    <property type="match status" value="1"/>
</dbReference>
<keyword evidence="3" id="KW-0862">Zinc</keyword>
<evidence type="ECO:0000259" key="11">
    <source>
        <dbReference type="PROSITE" id="PS50002"/>
    </source>
</evidence>
<dbReference type="PRINTS" id="PR00008">
    <property type="entry name" value="DAGPEDOMAIN"/>
</dbReference>
<evidence type="ECO:0000256" key="5">
    <source>
        <dbReference type="ARBA" id="ARBA00054085"/>
    </source>
</evidence>
<evidence type="ECO:0000259" key="12">
    <source>
        <dbReference type="PROSITE" id="PS50081"/>
    </source>
</evidence>
<dbReference type="InterPro" id="IPR002219">
    <property type="entry name" value="PKC_DAG/PE"/>
</dbReference>
<feature type="region of interest" description="Disordered" evidence="10">
    <location>
        <begin position="547"/>
        <end position="568"/>
    </location>
</feature>
<dbReference type="SUPFAM" id="SSF103657">
    <property type="entry name" value="BAR/IMD domain-like"/>
    <property type="match status" value="1"/>
</dbReference>
<dbReference type="PROSITE" id="PS00479">
    <property type="entry name" value="ZF_DAG_PE_1"/>
    <property type="match status" value="1"/>
</dbReference>
<feature type="domain" description="F-BAR" evidence="13">
    <location>
        <begin position="6"/>
        <end position="275"/>
    </location>
</feature>
<evidence type="ECO:0000313" key="14">
    <source>
        <dbReference type="EMBL" id="EWC46580.1"/>
    </source>
</evidence>
<evidence type="ECO:0000256" key="1">
    <source>
        <dbReference type="ARBA" id="ARBA00022443"/>
    </source>
</evidence>
<evidence type="ECO:0000256" key="6">
    <source>
        <dbReference type="ARBA" id="ARBA00061387"/>
    </source>
</evidence>
<dbReference type="Gene3D" id="3.30.60.20">
    <property type="match status" value="1"/>
</dbReference>
<name>W7IBX9_9PEZI</name>
<protein>
    <recommendedName>
        <fullName evidence="7">Protein BZZ1</fullName>
    </recommendedName>
</protein>
<dbReference type="PROSITE" id="PS50081">
    <property type="entry name" value="ZF_DAG_PE_2"/>
    <property type="match status" value="1"/>
</dbReference>
<dbReference type="InterPro" id="IPR020454">
    <property type="entry name" value="DAG/PE-bd"/>
</dbReference>
<dbReference type="HOGENOM" id="CLU_015390_1_0_1"/>
<organism evidence="14 15">
    <name type="scientific">Drechslerella stenobrocha 248</name>
    <dbReference type="NCBI Taxonomy" id="1043628"/>
    <lineage>
        <taxon>Eukaryota</taxon>
        <taxon>Fungi</taxon>
        <taxon>Dikarya</taxon>
        <taxon>Ascomycota</taxon>
        <taxon>Pezizomycotina</taxon>
        <taxon>Orbiliomycetes</taxon>
        <taxon>Orbiliales</taxon>
        <taxon>Orbiliaceae</taxon>
        <taxon>Drechslerella</taxon>
    </lineage>
</organism>
<dbReference type="GO" id="GO:0046872">
    <property type="term" value="F:metal ion binding"/>
    <property type="evidence" value="ECO:0007669"/>
    <property type="project" value="UniProtKB-KW"/>
</dbReference>
<dbReference type="Gene3D" id="2.30.30.40">
    <property type="entry name" value="SH3 Domains"/>
    <property type="match status" value="2"/>
</dbReference>
<dbReference type="PROSITE" id="PS50002">
    <property type="entry name" value="SH3"/>
    <property type="match status" value="2"/>
</dbReference>
<keyword evidence="4 9" id="KW-0175">Coiled coil</keyword>
<evidence type="ECO:0000256" key="2">
    <source>
        <dbReference type="ARBA" id="ARBA00022723"/>
    </source>
</evidence>
<dbReference type="GO" id="GO:0045010">
    <property type="term" value="P:actin nucleation"/>
    <property type="evidence" value="ECO:0007669"/>
    <property type="project" value="UniProtKB-ARBA"/>
</dbReference>
<dbReference type="Gene3D" id="1.20.1270.60">
    <property type="entry name" value="Arfaptin homology (AH) domain/BAR domain"/>
    <property type="match status" value="1"/>
</dbReference>
<dbReference type="FunFam" id="1.20.1270.60:FF:000060">
    <property type="entry name" value="Actin polymerization protein Bzz1"/>
    <property type="match status" value="1"/>
</dbReference>
<dbReference type="PANTHER" id="PTHR15735">
    <property type="entry name" value="FCH AND DOUBLE SH3 DOMAINS PROTEIN"/>
    <property type="match status" value="1"/>
</dbReference>
<evidence type="ECO:0000256" key="4">
    <source>
        <dbReference type="ARBA" id="ARBA00023054"/>
    </source>
</evidence>
<dbReference type="InterPro" id="IPR046349">
    <property type="entry name" value="C1-like_sf"/>
</dbReference>
<dbReference type="GO" id="GO:0030864">
    <property type="term" value="C:cortical actin cytoskeleton"/>
    <property type="evidence" value="ECO:0007669"/>
    <property type="project" value="UniProtKB-ARBA"/>
</dbReference>
<dbReference type="Proteomes" id="UP000024837">
    <property type="component" value="Unassembled WGS sequence"/>
</dbReference>
<feature type="domain" description="SH3" evidence="11">
    <location>
        <begin position="682"/>
        <end position="740"/>
    </location>
</feature>
<comment type="function">
    <text evidence="5">Plays a role in endocytosis and trafficking to the vacuole. Functions with type I myosins to restore polarity of the actin cytoskeleton after NaCl stress.</text>
</comment>
<dbReference type="EMBL" id="KI966416">
    <property type="protein sequence ID" value="EWC46580.1"/>
    <property type="molecule type" value="Genomic_DNA"/>
</dbReference>
<dbReference type="InterPro" id="IPR035459">
    <property type="entry name" value="Bzz1_SH3_1"/>
</dbReference>
<evidence type="ECO:0000256" key="7">
    <source>
        <dbReference type="ARBA" id="ARBA00074946"/>
    </source>
</evidence>